<gene>
    <name evidence="1" type="ORF">C7Y72_08775</name>
</gene>
<organism evidence="1 2">
    <name type="scientific">Paraconexibacter algicola</name>
    <dbReference type="NCBI Taxonomy" id="2133960"/>
    <lineage>
        <taxon>Bacteria</taxon>
        <taxon>Bacillati</taxon>
        <taxon>Actinomycetota</taxon>
        <taxon>Thermoleophilia</taxon>
        <taxon>Solirubrobacterales</taxon>
        <taxon>Paraconexibacteraceae</taxon>
        <taxon>Paraconexibacter</taxon>
    </lineage>
</organism>
<keyword evidence="2" id="KW-1185">Reference proteome</keyword>
<dbReference type="EMBL" id="PYYB01000001">
    <property type="protein sequence ID" value="PTL59740.1"/>
    <property type="molecule type" value="Genomic_DNA"/>
</dbReference>
<dbReference type="SUPFAM" id="SSF55298">
    <property type="entry name" value="YjgF-like"/>
    <property type="match status" value="1"/>
</dbReference>
<dbReference type="Proteomes" id="UP000240739">
    <property type="component" value="Unassembled WGS sequence"/>
</dbReference>
<dbReference type="InterPro" id="IPR035959">
    <property type="entry name" value="RutC-like_sf"/>
</dbReference>
<dbReference type="PANTHER" id="PTHR43857">
    <property type="entry name" value="BLR7761 PROTEIN"/>
    <property type="match status" value="1"/>
</dbReference>
<dbReference type="OrthoDB" id="4375842at2"/>
<sequence>MTPTRTPINPWPWSLPLGYTQGELVTGATRTLHVSGQAAMSASGEPQHAGDLQAQLALALDNLEAVLAEAGMGLADLVRLTVYATDVDLLFGHYGVLAGRLGGAGAQPATTVLGVTRLVLPDLLVELEATAVG</sequence>
<dbReference type="PANTHER" id="PTHR43857:SF1">
    <property type="entry name" value="YJGH FAMILY PROTEIN"/>
    <property type="match status" value="1"/>
</dbReference>
<evidence type="ECO:0000313" key="2">
    <source>
        <dbReference type="Proteomes" id="UP000240739"/>
    </source>
</evidence>
<dbReference type="InterPro" id="IPR006175">
    <property type="entry name" value="YjgF/YER057c/UK114"/>
</dbReference>
<reference evidence="1 2" key="1">
    <citation type="submission" date="2018-03" db="EMBL/GenBank/DDBJ databases">
        <title>Aquarubrobacter algicola gen. nov., sp. nov., a novel actinobacterium isolated from shallow eutrophic lake during the end of cyanobacterial harmful algal blooms.</title>
        <authorList>
            <person name="Chun S.J."/>
        </authorList>
    </citation>
    <scope>NUCLEOTIDE SEQUENCE [LARGE SCALE GENOMIC DNA]</scope>
    <source>
        <strain evidence="1 2">Seoho-28</strain>
    </source>
</reference>
<comment type="caution">
    <text evidence="1">The sequence shown here is derived from an EMBL/GenBank/DDBJ whole genome shotgun (WGS) entry which is preliminary data.</text>
</comment>
<dbReference type="Pfam" id="PF01042">
    <property type="entry name" value="Ribonuc_L-PSP"/>
    <property type="match status" value="1"/>
</dbReference>
<dbReference type="CDD" id="cd00448">
    <property type="entry name" value="YjgF_YER057c_UK114_family"/>
    <property type="match status" value="1"/>
</dbReference>
<proteinExistence type="predicted"/>
<dbReference type="Gene3D" id="3.30.1330.40">
    <property type="entry name" value="RutC-like"/>
    <property type="match status" value="1"/>
</dbReference>
<protein>
    <submittedName>
        <fullName evidence="1">Enamine deaminase RidA</fullName>
    </submittedName>
</protein>
<dbReference type="RefSeq" id="WP_107568384.1">
    <property type="nucleotide sequence ID" value="NZ_PYYB01000001.1"/>
</dbReference>
<evidence type="ECO:0000313" key="1">
    <source>
        <dbReference type="EMBL" id="PTL59740.1"/>
    </source>
</evidence>
<accession>A0A2T4UKI6</accession>
<name>A0A2T4UKI6_9ACTN</name>
<dbReference type="AlphaFoldDB" id="A0A2T4UKI6"/>